<evidence type="ECO:0000313" key="1">
    <source>
        <dbReference type="EMBL" id="GIM90054.1"/>
    </source>
</evidence>
<keyword evidence="2" id="KW-1185">Reference proteome</keyword>
<reference evidence="1 2" key="1">
    <citation type="submission" date="2021-03" db="EMBL/GenBank/DDBJ databases">
        <title>Whole genome shotgun sequence of Actinoplanes toevensis NBRC 105298.</title>
        <authorList>
            <person name="Komaki H."/>
            <person name="Tamura T."/>
        </authorList>
    </citation>
    <scope>NUCLEOTIDE SEQUENCE [LARGE SCALE GENOMIC DNA]</scope>
    <source>
        <strain evidence="1 2">NBRC 105298</strain>
    </source>
</reference>
<organism evidence="1 2">
    <name type="scientific">Paractinoplanes toevensis</name>
    <dbReference type="NCBI Taxonomy" id="571911"/>
    <lineage>
        <taxon>Bacteria</taxon>
        <taxon>Bacillati</taxon>
        <taxon>Actinomycetota</taxon>
        <taxon>Actinomycetes</taxon>
        <taxon>Micromonosporales</taxon>
        <taxon>Micromonosporaceae</taxon>
        <taxon>Paractinoplanes</taxon>
    </lineage>
</organism>
<dbReference type="EMBL" id="BOQN01000022">
    <property type="protein sequence ID" value="GIM90054.1"/>
    <property type="molecule type" value="Genomic_DNA"/>
</dbReference>
<name>A0A919T633_9ACTN</name>
<sequence length="71" mass="7063">MRLRRGPALDELVTLAGPGGHGGVKAMVDGHGGDLPVVGLSPLIGDISTLGATPLISISHATPTISTIGNR</sequence>
<comment type="caution">
    <text evidence="1">The sequence shown here is derived from an EMBL/GenBank/DDBJ whole genome shotgun (WGS) entry which is preliminary data.</text>
</comment>
<accession>A0A919T633</accession>
<dbReference type="Proteomes" id="UP000677082">
    <property type="component" value="Unassembled WGS sequence"/>
</dbReference>
<evidence type="ECO:0000313" key="2">
    <source>
        <dbReference type="Proteomes" id="UP000677082"/>
    </source>
</evidence>
<gene>
    <name evidence="1" type="ORF">Ato02nite_018470</name>
</gene>
<proteinExistence type="predicted"/>
<protein>
    <submittedName>
        <fullName evidence="1">Uncharacterized protein</fullName>
    </submittedName>
</protein>
<dbReference type="AlphaFoldDB" id="A0A919T633"/>